<gene>
    <name evidence="1" type="ORF">HETIRDRAFT_330637</name>
</gene>
<dbReference type="InParanoid" id="W4JR18"/>
<proteinExistence type="predicted"/>
<dbReference type="EMBL" id="KI925466">
    <property type="protein sequence ID" value="ETW75311.1"/>
    <property type="molecule type" value="Genomic_DNA"/>
</dbReference>
<evidence type="ECO:0000313" key="2">
    <source>
        <dbReference type="Proteomes" id="UP000030671"/>
    </source>
</evidence>
<protein>
    <submittedName>
        <fullName evidence="1">Uncharacterized protein</fullName>
    </submittedName>
</protein>
<accession>W4JR18</accession>
<keyword evidence="2" id="KW-1185">Reference proteome</keyword>
<dbReference type="AlphaFoldDB" id="W4JR18"/>
<dbReference type="Proteomes" id="UP000030671">
    <property type="component" value="Unassembled WGS sequence"/>
</dbReference>
<dbReference type="GeneID" id="20671596"/>
<name>W4JR18_HETIT</name>
<dbReference type="KEGG" id="hir:HETIRDRAFT_330637"/>
<dbReference type="HOGENOM" id="CLU_1927901_0_0_1"/>
<dbReference type="RefSeq" id="XP_009552742.1">
    <property type="nucleotide sequence ID" value="XM_009554447.1"/>
</dbReference>
<sequence length="131" mass="15127">MRCGFIFREAARSISNLTWGHDQIVAKSIVLWVWTHQAQNLDVDHPLRCTRHSFADYDESPPTHFYHLPRSQPHETPILARHRRRNVEKRSAEPCTAPGPHQCETSKIHWLAQNLGQCPRCGPVGDLYARL</sequence>
<reference evidence="1 2" key="1">
    <citation type="journal article" date="2012" name="New Phytol.">
        <title>Insight into trade-off between wood decay and parasitism from the genome of a fungal forest pathogen.</title>
        <authorList>
            <person name="Olson A."/>
            <person name="Aerts A."/>
            <person name="Asiegbu F."/>
            <person name="Belbahri L."/>
            <person name="Bouzid O."/>
            <person name="Broberg A."/>
            <person name="Canback B."/>
            <person name="Coutinho P.M."/>
            <person name="Cullen D."/>
            <person name="Dalman K."/>
            <person name="Deflorio G."/>
            <person name="van Diepen L.T."/>
            <person name="Dunand C."/>
            <person name="Duplessis S."/>
            <person name="Durling M."/>
            <person name="Gonthier P."/>
            <person name="Grimwood J."/>
            <person name="Fossdal C.G."/>
            <person name="Hansson D."/>
            <person name="Henrissat B."/>
            <person name="Hietala A."/>
            <person name="Himmelstrand K."/>
            <person name="Hoffmeister D."/>
            <person name="Hogberg N."/>
            <person name="James T.Y."/>
            <person name="Karlsson M."/>
            <person name="Kohler A."/>
            <person name="Kues U."/>
            <person name="Lee Y.H."/>
            <person name="Lin Y.C."/>
            <person name="Lind M."/>
            <person name="Lindquist E."/>
            <person name="Lombard V."/>
            <person name="Lucas S."/>
            <person name="Lunden K."/>
            <person name="Morin E."/>
            <person name="Murat C."/>
            <person name="Park J."/>
            <person name="Raffaello T."/>
            <person name="Rouze P."/>
            <person name="Salamov A."/>
            <person name="Schmutz J."/>
            <person name="Solheim H."/>
            <person name="Stahlberg J."/>
            <person name="Velez H."/>
            <person name="de Vries R.P."/>
            <person name="Wiebenga A."/>
            <person name="Woodward S."/>
            <person name="Yakovlev I."/>
            <person name="Garbelotto M."/>
            <person name="Martin F."/>
            <person name="Grigoriev I.V."/>
            <person name="Stenlid J."/>
        </authorList>
    </citation>
    <scope>NUCLEOTIDE SEQUENCE [LARGE SCALE GENOMIC DNA]</scope>
    <source>
        <strain evidence="1 2">TC 32-1</strain>
    </source>
</reference>
<evidence type="ECO:0000313" key="1">
    <source>
        <dbReference type="EMBL" id="ETW75311.1"/>
    </source>
</evidence>
<organism evidence="1 2">
    <name type="scientific">Heterobasidion irregulare (strain TC 32-1)</name>
    <dbReference type="NCBI Taxonomy" id="747525"/>
    <lineage>
        <taxon>Eukaryota</taxon>
        <taxon>Fungi</taxon>
        <taxon>Dikarya</taxon>
        <taxon>Basidiomycota</taxon>
        <taxon>Agaricomycotina</taxon>
        <taxon>Agaricomycetes</taxon>
        <taxon>Russulales</taxon>
        <taxon>Bondarzewiaceae</taxon>
        <taxon>Heterobasidion</taxon>
        <taxon>Heterobasidion annosum species complex</taxon>
    </lineage>
</organism>